<keyword evidence="6" id="KW-0328">Glycosyltransferase</keyword>
<evidence type="ECO:0000256" key="6">
    <source>
        <dbReference type="ARBA" id="ARBA00022676"/>
    </source>
</evidence>
<evidence type="ECO:0000256" key="1">
    <source>
        <dbReference type="ARBA" id="ARBA00004477"/>
    </source>
</evidence>
<feature type="region of interest" description="Disordered" evidence="15">
    <location>
        <begin position="656"/>
        <end position="695"/>
    </location>
</feature>
<dbReference type="InterPro" id="IPR019182">
    <property type="entry name" value="Cytochrome_b-c1_su10_fun"/>
</dbReference>
<dbReference type="KEGG" id="clup:CLUP02_18258"/>
<dbReference type="PANTHER" id="PTHR12989">
    <property type="entry name" value="ALPHA-1,2-GLUCOSYLTRANSFERASE ALG10"/>
    <property type="match status" value="1"/>
</dbReference>
<comment type="similarity">
    <text evidence="3">Belongs to the ALG10 glucosyltransferase family.</text>
</comment>
<feature type="compositionally biased region" description="Polar residues" evidence="15">
    <location>
        <begin position="657"/>
        <end position="666"/>
    </location>
</feature>
<comment type="catalytic activity">
    <reaction evidence="14">
        <text>an alpha-D-Glc-(1-&gt;3)-alpha-D-Glc-(1-&gt;3)-alpha-D-Man-(1-&gt;2)-alpha-D-Man-(1-&gt;2)-alpha-D-Man-(1-&gt;3)-[alpha-D-Man-(1-&gt;2)-alpha-D-Man-(1-&gt;3)-[alpha-D-Man-(1-&gt;2)-alpha-D-Man-(1-&gt;6)]-alpha-D-Man-(1-&gt;6)]-beta-D-Man-(1-&gt;4)-beta-D-GlcNAc-(1-&gt;4)-alpha-D-GlcNAc-diphospho-di-trans,poly-cis-dolichol + a di-trans,poly-cis-dolichyl beta-D-glucosyl phosphate = a alpha-D-Glc-(1-&gt;2)-alpha-D-Glc-(1-&gt;3)-alpha-D-Glc-(1-&gt;3)-alpha-D-Man-(1-&gt;2)-alpha-D-Man-(1-&gt;2)-alpha-D-Man-(1-&gt;3)-[alpha-D-Man-(1-&gt;2)-alpha-D-Man-(1-&gt;3)-[alpha-D-Man-(1-&gt;2)-alpha-D-Man-(1-&gt;6)]-alpha-D-Man-(1-&gt;6)]-beta-D-Man-(1-&gt;4)-beta-D-GlcNAc-(1-&gt;4)-alpha-D-GlcNAc-diphospho-di-trans,poly-cis-dolichol + a di-trans,poly-cis-dolichyl phosphate + H(+)</text>
        <dbReference type="Rhea" id="RHEA:29543"/>
        <dbReference type="Rhea" id="RHEA-COMP:19498"/>
        <dbReference type="Rhea" id="RHEA-COMP:19502"/>
        <dbReference type="Rhea" id="RHEA-COMP:19512"/>
        <dbReference type="Rhea" id="RHEA-COMP:19522"/>
        <dbReference type="ChEBI" id="CHEBI:15378"/>
        <dbReference type="ChEBI" id="CHEBI:57525"/>
        <dbReference type="ChEBI" id="CHEBI:57683"/>
        <dbReference type="ChEBI" id="CHEBI:132522"/>
        <dbReference type="ChEBI" id="CHEBI:132523"/>
        <dbReference type="EC" id="2.4.1.256"/>
    </reaction>
    <physiologicalReaction direction="left-to-right" evidence="14">
        <dbReference type="Rhea" id="RHEA:29544"/>
    </physiologicalReaction>
</comment>
<dbReference type="Proteomes" id="UP000830671">
    <property type="component" value="Chromosome 10"/>
</dbReference>
<dbReference type="GO" id="GO:0006488">
    <property type="term" value="P:dolichol-linked oligosaccharide biosynthetic process"/>
    <property type="evidence" value="ECO:0007669"/>
    <property type="project" value="InterPro"/>
</dbReference>
<dbReference type="AlphaFoldDB" id="A0A9Q8SGN1"/>
<dbReference type="EC" id="2.4.1.256" evidence="4"/>
<evidence type="ECO:0000256" key="8">
    <source>
        <dbReference type="ARBA" id="ARBA00022692"/>
    </source>
</evidence>
<evidence type="ECO:0000256" key="3">
    <source>
        <dbReference type="ARBA" id="ARBA00010600"/>
    </source>
</evidence>
<dbReference type="GO" id="GO:0005739">
    <property type="term" value="C:mitochondrion"/>
    <property type="evidence" value="ECO:0007669"/>
    <property type="project" value="GOC"/>
</dbReference>
<dbReference type="EMBL" id="CP019472">
    <property type="protein sequence ID" value="UQC76743.1"/>
    <property type="molecule type" value="Genomic_DNA"/>
</dbReference>
<proteinExistence type="inferred from homology"/>
<dbReference type="Pfam" id="PF09796">
    <property type="entry name" value="QCR10"/>
    <property type="match status" value="1"/>
</dbReference>
<dbReference type="GO" id="GO:0106073">
    <property type="term" value="F:dolichyl pyrophosphate Glc2Man9GlcNAc2 alpha-1,2-glucosyltransferase activity"/>
    <property type="evidence" value="ECO:0007669"/>
    <property type="project" value="UniProtKB-EC"/>
</dbReference>
<evidence type="ECO:0000256" key="15">
    <source>
        <dbReference type="SAM" id="MobiDB-lite"/>
    </source>
</evidence>
<protein>
    <recommendedName>
        <fullName evidence="5">Dol-P-Glc:Glc(2)Man(9)GlcNAc(2)-PP-Dol alpha-1,2-glucosyltransferase</fullName>
        <ecNumber evidence="4">2.4.1.256</ecNumber>
    </recommendedName>
    <alternativeName>
        <fullName evidence="12">Asparagine-linked glycosylation protein 10</fullName>
    </alternativeName>
</protein>
<evidence type="ECO:0000256" key="4">
    <source>
        <dbReference type="ARBA" id="ARBA00011967"/>
    </source>
</evidence>
<reference evidence="17" key="1">
    <citation type="journal article" date="2021" name="Mol. Plant Microbe Interact.">
        <title>Complete Genome Sequence of the Plant-Pathogenic Fungus Colletotrichum lupini.</title>
        <authorList>
            <person name="Baroncelli R."/>
            <person name="Pensec F."/>
            <person name="Da Lio D."/>
            <person name="Boufleur T."/>
            <person name="Vicente I."/>
            <person name="Sarrocco S."/>
            <person name="Picot A."/>
            <person name="Baraldi E."/>
            <person name="Sukno S."/>
            <person name="Thon M."/>
            <person name="Le Floch G."/>
        </authorList>
    </citation>
    <scope>NUCLEOTIDE SEQUENCE</scope>
    <source>
        <strain evidence="17">IMI 504893</strain>
    </source>
</reference>
<comment type="subcellular location">
    <subcellularLocation>
        <location evidence="1">Endoplasmic reticulum membrane</location>
        <topology evidence="1">Multi-pass membrane protein</topology>
    </subcellularLocation>
</comment>
<evidence type="ECO:0000256" key="5">
    <source>
        <dbReference type="ARBA" id="ARBA00018512"/>
    </source>
</evidence>
<keyword evidence="10 16" id="KW-1133">Transmembrane helix</keyword>
<evidence type="ECO:0000256" key="13">
    <source>
        <dbReference type="ARBA" id="ARBA00044727"/>
    </source>
</evidence>
<comment type="function">
    <text evidence="13">Dol-P-Glc:Glc(2)Man(9)GlcNAc(2)-PP-Dol alpha-1,2-glucosyltransferase that operates in the biosynthetic pathway of dolichol-linked oligosaccharides, the glycan precursors employed in protein asparagine (N)-glycosylation. The assembly of dolichol-linked oligosaccharides begins on the cytosolic side of the endoplasmic reticulum membrane and finishes in its lumen. The sequential addition of sugars to dolichol pyrophosphate produces dolichol-linked oligosaccharides containing fourteen sugars, including two GlcNAcs, nine mannoses and three glucoses. Once assembled, the oligosaccharide is transferred from the lipid to nascent proteins by oligosaccharyltransferases. In the lumen of the endoplasmic reticulum, adds the third and last glucose residue from dolichyl phosphate glucose (Dol-P-Glc) onto the lipid-linked oligosaccharide intermediate Glc(2)Man(9)GlcNAc(2)-PP-Dol to produce Glc(3)Man(9)GlcNAc(2)-PP-Dol.</text>
</comment>
<organism evidence="17 18">
    <name type="scientific">Colletotrichum lupini</name>
    <dbReference type="NCBI Taxonomy" id="145971"/>
    <lineage>
        <taxon>Eukaryota</taxon>
        <taxon>Fungi</taxon>
        <taxon>Dikarya</taxon>
        <taxon>Ascomycota</taxon>
        <taxon>Pezizomycotina</taxon>
        <taxon>Sordariomycetes</taxon>
        <taxon>Hypocreomycetidae</taxon>
        <taxon>Glomerellales</taxon>
        <taxon>Glomerellaceae</taxon>
        <taxon>Colletotrichum</taxon>
        <taxon>Colletotrichum acutatum species complex</taxon>
    </lineage>
</organism>
<dbReference type="GeneID" id="73352170"/>
<comment type="pathway">
    <text evidence="2">Protein modification; protein glycosylation.</text>
</comment>
<evidence type="ECO:0000256" key="12">
    <source>
        <dbReference type="ARBA" id="ARBA00032069"/>
    </source>
</evidence>
<feature type="transmembrane region" description="Helical" evidence="16">
    <location>
        <begin position="318"/>
        <end position="335"/>
    </location>
</feature>
<name>A0A9Q8SGN1_9PEZI</name>
<feature type="transmembrane region" description="Helical" evidence="16">
    <location>
        <begin position="423"/>
        <end position="442"/>
    </location>
</feature>
<gene>
    <name evidence="17" type="ORF">CLUP02_18258</name>
</gene>
<sequence>MPSPARVGTLYPAFRSKFGPKYNTIPNVGGWTIASVVKLGTRAAGFGAAAGVAALFYTSGIPRIQNDILVKIPIVGPKFLKEVPPASDNQPQSRLPSGQLTLKMKAVEAFVDGLNILSVVVLYSLLWVITPKMANPDPSGPKTNKIYDVLMRVSYIIIFILGWIWCSNVMAQVDKPYLDEIFHIPQAQKFCQGRWDEWDDKITTPPGLYILSKYYLQVMMRPDCSVLDLRGVNIIAILGVGILATHCRHLLETRRPDAKSPAPPAVLSFHSIHLGWNVALFPVLFFFSGLYYTDVVSTLSVLVAYYHHLHRVREERSSFLSDWITIVLGVLTLVMRQTNVFWVVVYMGGLEAVAAVKALRPDPVAKPSMTTLGEVVKFYGWRYSVGDVHDPPLNTTWPDDLFFSALSIGIAALANPLRVLKKVYPHITIMALFAGFVAWNGGVVLGDKSNHVATIHLAQMLYIWPLFAFFSFPLFLPSVIGVLRFVHGLYRTTFKTSTVKGADSDSSTHGRKHALSGPAQGSSSKKQKLQTQDSTEQLDSATTPSTSIILTTLQKVIGSKLYHLLLTPALLLLTLLVVRFNTIIHPFTLADNRHYMFYIFRYTIRRPGLFRYYLIIPYTLARWLCWDALAGCGQGGFLSDHNADCSGRYTALRPGPWQSNPFSTASPYREEKPSATEPLDDSEAVTATEGKEPKDRHNPYAIITLADQTSYTTEPTASSTAILLLLATTLSLMTAPLVEPRYFILPWVFWRILVPAWRLHDHAATHPVLSKAEKLPILGSLVRFGKNFDVRLVLETLWFVLVNLITMYIFLAKPYLWRAEDGRVLENGRMQRFMW</sequence>
<feature type="transmembrane region" description="Helical" evidence="16">
    <location>
        <begin position="792"/>
        <end position="811"/>
    </location>
</feature>
<keyword evidence="11 16" id="KW-0472">Membrane</keyword>
<keyword evidence="18" id="KW-1185">Reference proteome</keyword>
<feature type="transmembrane region" description="Helical" evidence="16">
    <location>
        <begin position="149"/>
        <end position="166"/>
    </location>
</feature>
<evidence type="ECO:0000256" key="9">
    <source>
        <dbReference type="ARBA" id="ARBA00022824"/>
    </source>
</evidence>
<dbReference type="PANTHER" id="PTHR12989:SF10">
    <property type="entry name" value="DOL-P-GLC:GLC(2)MAN(9)GLCNAC(2)-PP-DOL ALPHA-1,2-GLUCOSYLTRANSFERASE-RELATED"/>
    <property type="match status" value="1"/>
</dbReference>
<evidence type="ECO:0000256" key="11">
    <source>
        <dbReference type="ARBA" id="ARBA00023136"/>
    </source>
</evidence>
<feature type="transmembrane region" description="Helical" evidence="16">
    <location>
        <begin position="109"/>
        <end position="129"/>
    </location>
</feature>
<evidence type="ECO:0000256" key="10">
    <source>
        <dbReference type="ARBA" id="ARBA00022989"/>
    </source>
</evidence>
<feature type="transmembrane region" description="Helical" evidence="16">
    <location>
        <begin position="229"/>
        <end position="251"/>
    </location>
</feature>
<feature type="compositionally biased region" description="Polar residues" evidence="15">
    <location>
        <begin position="519"/>
        <end position="539"/>
    </location>
</feature>
<dbReference type="InterPro" id="IPR016900">
    <property type="entry name" value="Alg10"/>
</dbReference>
<dbReference type="RefSeq" id="XP_049138384.1">
    <property type="nucleotide sequence ID" value="XM_049297160.1"/>
</dbReference>
<dbReference type="GO" id="GO:0005789">
    <property type="term" value="C:endoplasmic reticulum membrane"/>
    <property type="evidence" value="ECO:0007669"/>
    <property type="project" value="UniProtKB-SubCell"/>
</dbReference>
<dbReference type="Pfam" id="PF04922">
    <property type="entry name" value="DIE2_ALG10"/>
    <property type="match status" value="1"/>
</dbReference>
<accession>A0A9Q8SGN1</accession>
<feature type="transmembrane region" description="Helical" evidence="16">
    <location>
        <begin position="462"/>
        <end position="486"/>
    </location>
</feature>
<feature type="region of interest" description="Disordered" evidence="15">
    <location>
        <begin position="499"/>
        <end position="539"/>
    </location>
</feature>
<evidence type="ECO:0000256" key="7">
    <source>
        <dbReference type="ARBA" id="ARBA00022679"/>
    </source>
</evidence>
<evidence type="ECO:0000256" key="14">
    <source>
        <dbReference type="ARBA" id="ARBA00048064"/>
    </source>
</evidence>
<dbReference type="GO" id="GO:0006122">
    <property type="term" value="P:mitochondrial electron transport, ubiquinol to cytochrome c"/>
    <property type="evidence" value="ECO:0007669"/>
    <property type="project" value="InterPro"/>
</dbReference>
<keyword evidence="8 16" id="KW-0812">Transmembrane</keyword>
<feature type="transmembrane region" description="Helical" evidence="16">
    <location>
        <begin position="561"/>
        <end position="580"/>
    </location>
</feature>
<evidence type="ECO:0000313" key="17">
    <source>
        <dbReference type="EMBL" id="UQC76743.1"/>
    </source>
</evidence>
<evidence type="ECO:0000256" key="16">
    <source>
        <dbReference type="SAM" id="Phobius"/>
    </source>
</evidence>
<keyword evidence="9" id="KW-0256">Endoplasmic reticulum</keyword>
<keyword evidence="7" id="KW-0808">Transferase</keyword>
<evidence type="ECO:0000313" key="18">
    <source>
        <dbReference type="Proteomes" id="UP000830671"/>
    </source>
</evidence>
<feature type="transmembrane region" description="Helical" evidence="16">
    <location>
        <begin position="279"/>
        <end position="306"/>
    </location>
</feature>
<evidence type="ECO:0000256" key="2">
    <source>
        <dbReference type="ARBA" id="ARBA00004922"/>
    </source>
</evidence>